<feature type="domain" description="Erythromycin biosynthesis protein CIII-like N-terminal" evidence="5">
    <location>
        <begin position="22"/>
        <end position="265"/>
    </location>
</feature>
<dbReference type="RefSeq" id="WP_163771176.1">
    <property type="nucleotide sequence ID" value="NZ_JAAGXA010000003.1"/>
</dbReference>
<keyword evidence="3" id="KW-0808">Transferase</keyword>
<organism evidence="6 7">
    <name type="scientific">Nocardioides zeae</name>
    <dbReference type="NCBI Taxonomy" id="1457234"/>
    <lineage>
        <taxon>Bacteria</taxon>
        <taxon>Bacillati</taxon>
        <taxon>Actinomycetota</taxon>
        <taxon>Actinomycetes</taxon>
        <taxon>Propionibacteriales</taxon>
        <taxon>Nocardioidaceae</taxon>
        <taxon>Nocardioides</taxon>
    </lineage>
</organism>
<proteinExistence type="inferred from homology"/>
<name>A0A6P0HGP5_9ACTN</name>
<evidence type="ECO:0000259" key="5">
    <source>
        <dbReference type="Pfam" id="PF21036"/>
    </source>
</evidence>
<keyword evidence="7" id="KW-1185">Reference proteome</keyword>
<dbReference type="CDD" id="cd03784">
    <property type="entry name" value="GT1_Gtf-like"/>
    <property type="match status" value="1"/>
</dbReference>
<dbReference type="AlphaFoldDB" id="A0A6P0HGP5"/>
<evidence type="ECO:0000256" key="1">
    <source>
        <dbReference type="ARBA" id="ARBA00006962"/>
    </source>
</evidence>
<evidence type="ECO:0000259" key="4">
    <source>
        <dbReference type="Pfam" id="PF06722"/>
    </source>
</evidence>
<dbReference type="Pfam" id="PF21036">
    <property type="entry name" value="EryCIII-like_N"/>
    <property type="match status" value="1"/>
</dbReference>
<dbReference type="SUPFAM" id="SSF53756">
    <property type="entry name" value="UDP-Glycosyltransferase/glycogen phosphorylase"/>
    <property type="match status" value="1"/>
</dbReference>
<accession>A0A6P0HGP5</accession>
<dbReference type="Gene3D" id="3.40.50.2000">
    <property type="entry name" value="Glycogen Phosphorylase B"/>
    <property type="match status" value="2"/>
</dbReference>
<evidence type="ECO:0000256" key="2">
    <source>
        <dbReference type="ARBA" id="ARBA00022676"/>
    </source>
</evidence>
<dbReference type="InterPro" id="IPR050426">
    <property type="entry name" value="Glycosyltransferase_28"/>
</dbReference>
<dbReference type="InterPro" id="IPR048284">
    <property type="entry name" value="EryCIII-like_N"/>
</dbReference>
<dbReference type="EMBL" id="JAAGXA010000003">
    <property type="protein sequence ID" value="NEN77813.1"/>
    <property type="molecule type" value="Genomic_DNA"/>
</dbReference>
<evidence type="ECO:0000313" key="6">
    <source>
        <dbReference type="EMBL" id="NEN77813.1"/>
    </source>
</evidence>
<evidence type="ECO:0000256" key="3">
    <source>
        <dbReference type="ARBA" id="ARBA00022679"/>
    </source>
</evidence>
<keyword evidence="2" id="KW-0328">Glycosyltransferase</keyword>
<sequence length="432" mass="45190">MRVVMTALGERTHVLPLVPVAWALRAAGHEVTVATPPRVLDVVTGAGLRGAPLGRDHRAYRALERLDALERGEDASPGGTTSGFAPAAVRRRTWPEWQAFYRENVGLWWRLMNDPLVPDLVALLDRERPDLVLWEGFTWAGSIAATAAGVPHARVLSGSDLLTPARRRYRELAAAAGPAPDPVLGWIGGRLAALGYRGGADERLLTGLATVDYLPPALNPGIGSATAAPATTTLPVRYVPSNGRAVLPAWLRSRPRRPRVCVTLGQSSITNHGRYGVALRDLLLGVAELDVEVVATVPADLHASVGPLPAHVRLESFVPLDALAATCSAVVDHGGAATMCTVARHGVPQLVVPDDTYDEALLGDLLARSGAGLTCPPERAGAAAVTAAVDRLLHDGALRAGAARLAGEMAGMPPPAGLVPQLEALAARPVAA</sequence>
<dbReference type="InterPro" id="IPR002213">
    <property type="entry name" value="UDP_glucos_trans"/>
</dbReference>
<reference evidence="6 7" key="1">
    <citation type="journal article" date="2014" name="Int. J. Syst. Evol. Microbiol.">
        <title>Nocardioides zeae sp. nov., isolated from the stem of Zea mays.</title>
        <authorList>
            <person name="Glaeser S.P."/>
            <person name="McInroy J.A."/>
            <person name="Busse H.J."/>
            <person name="Kampfer P."/>
        </authorList>
    </citation>
    <scope>NUCLEOTIDE SEQUENCE [LARGE SCALE GENOMIC DNA]</scope>
    <source>
        <strain evidence="6 7">JCM 30728</strain>
    </source>
</reference>
<protein>
    <submittedName>
        <fullName evidence="6">DUF1205 domain-containing protein</fullName>
    </submittedName>
</protein>
<dbReference type="GO" id="GO:0008194">
    <property type="term" value="F:UDP-glycosyltransferase activity"/>
    <property type="evidence" value="ECO:0007669"/>
    <property type="project" value="InterPro"/>
</dbReference>
<dbReference type="GO" id="GO:0017000">
    <property type="term" value="P:antibiotic biosynthetic process"/>
    <property type="evidence" value="ECO:0007669"/>
    <property type="project" value="UniProtKB-ARBA"/>
</dbReference>
<dbReference type="GO" id="GO:0016758">
    <property type="term" value="F:hexosyltransferase activity"/>
    <property type="evidence" value="ECO:0007669"/>
    <property type="project" value="UniProtKB-ARBA"/>
</dbReference>
<dbReference type="InterPro" id="IPR010610">
    <property type="entry name" value="EryCIII-like_C"/>
</dbReference>
<dbReference type="Pfam" id="PF06722">
    <property type="entry name" value="EryCIII-like_C"/>
    <property type="match status" value="1"/>
</dbReference>
<dbReference type="Proteomes" id="UP000468687">
    <property type="component" value="Unassembled WGS sequence"/>
</dbReference>
<feature type="domain" description="Erythromycin biosynthesis protein CIII-like C-terminal" evidence="4">
    <location>
        <begin position="282"/>
        <end position="425"/>
    </location>
</feature>
<evidence type="ECO:0000313" key="7">
    <source>
        <dbReference type="Proteomes" id="UP000468687"/>
    </source>
</evidence>
<comment type="caution">
    <text evidence="6">The sequence shown here is derived from an EMBL/GenBank/DDBJ whole genome shotgun (WGS) entry which is preliminary data.</text>
</comment>
<dbReference type="PANTHER" id="PTHR48050:SF13">
    <property type="entry name" value="STEROL 3-BETA-GLUCOSYLTRANSFERASE UGT80A2"/>
    <property type="match status" value="1"/>
</dbReference>
<dbReference type="PANTHER" id="PTHR48050">
    <property type="entry name" value="STEROL 3-BETA-GLUCOSYLTRANSFERASE"/>
    <property type="match status" value="1"/>
</dbReference>
<gene>
    <name evidence="6" type="ORF">G3T38_05930</name>
</gene>
<comment type="similarity">
    <text evidence="1">Belongs to the glycosyltransferase 28 family.</text>
</comment>